<keyword evidence="2" id="KW-1185">Reference proteome</keyword>
<name>A0A1G7JS35_9SPHI</name>
<sequence>MNPSEELRGTLALVHHELTDDPAKRQGQIGMITDIDLDQDDVFVSFEKGHQAKYSTDALLVLRNHKDVYRDLMSNATKMDSPDFKALFQLNLLQQSGSAKDLRSAMEIAQSNEKIRAYSMSSLEDKLGVVRDFAEYQEQAVTRGR</sequence>
<gene>
    <name evidence="1" type="ORF">SAMN05216464_11598</name>
</gene>
<dbReference type="Proteomes" id="UP000199072">
    <property type="component" value="Unassembled WGS sequence"/>
</dbReference>
<accession>A0A1G7JS35</accession>
<protein>
    <submittedName>
        <fullName evidence="1">Uncharacterized protein</fullName>
    </submittedName>
</protein>
<proteinExistence type="predicted"/>
<reference evidence="1 2" key="1">
    <citation type="submission" date="2016-10" db="EMBL/GenBank/DDBJ databases">
        <authorList>
            <person name="de Groot N.N."/>
        </authorList>
    </citation>
    <scope>NUCLEOTIDE SEQUENCE [LARGE SCALE GENOMIC DNA]</scope>
    <source>
        <strain evidence="1 2">47C3B</strain>
    </source>
</reference>
<dbReference type="EMBL" id="FNAI01000015">
    <property type="protein sequence ID" value="SDF27750.1"/>
    <property type="molecule type" value="Genomic_DNA"/>
</dbReference>
<organism evidence="1 2">
    <name type="scientific">Mucilaginibacter pineti</name>
    <dbReference type="NCBI Taxonomy" id="1391627"/>
    <lineage>
        <taxon>Bacteria</taxon>
        <taxon>Pseudomonadati</taxon>
        <taxon>Bacteroidota</taxon>
        <taxon>Sphingobacteriia</taxon>
        <taxon>Sphingobacteriales</taxon>
        <taxon>Sphingobacteriaceae</taxon>
        <taxon>Mucilaginibacter</taxon>
    </lineage>
</organism>
<dbReference type="AlphaFoldDB" id="A0A1G7JS35"/>
<evidence type="ECO:0000313" key="2">
    <source>
        <dbReference type="Proteomes" id="UP000199072"/>
    </source>
</evidence>
<evidence type="ECO:0000313" key="1">
    <source>
        <dbReference type="EMBL" id="SDF27750.1"/>
    </source>
</evidence>
<dbReference type="STRING" id="1391627.SAMN05216464_11598"/>